<evidence type="ECO:0000313" key="4">
    <source>
        <dbReference type="EMBL" id="KAF9615779.1"/>
    </source>
</evidence>
<accession>A0A835IEQ1</accession>
<protein>
    <recommendedName>
        <fullName evidence="6">10 kDa chaperonin</fullName>
    </recommendedName>
</protein>
<dbReference type="OrthoDB" id="1932067at2759"/>
<name>A0A835IEQ1_9MAGN</name>
<reference evidence="4 5" key="1">
    <citation type="submission" date="2020-10" db="EMBL/GenBank/DDBJ databases">
        <title>The Coptis chinensis genome and diversification of protoberbering-type alkaloids.</title>
        <authorList>
            <person name="Wang B."/>
            <person name="Shu S."/>
            <person name="Song C."/>
            <person name="Liu Y."/>
        </authorList>
    </citation>
    <scope>NUCLEOTIDE SEQUENCE [LARGE SCALE GENOMIC DNA]</scope>
    <source>
        <strain evidence="4">HL-2020</strain>
        <tissue evidence="4">Leaf</tissue>
    </source>
</reference>
<comment type="similarity">
    <text evidence="1 3">Belongs to the GroES chaperonin family.</text>
</comment>
<dbReference type="PRINTS" id="PR00297">
    <property type="entry name" value="CHAPERONIN10"/>
</dbReference>
<dbReference type="PANTHER" id="PTHR10772:SF63">
    <property type="entry name" value="20 KDA CHAPERONIN, CHLOROPLASTIC"/>
    <property type="match status" value="1"/>
</dbReference>
<dbReference type="CDD" id="cd00320">
    <property type="entry name" value="cpn10"/>
    <property type="match status" value="1"/>
</dbReference>
<dbReference type="GO" id="GO:0005524">
    <property type="term" value="F:ATP binding"/>
    <property type="evidence" value="ECO:0007669"/>
    <property type="project" value="InterPro"/>
</dbReference>
<dbReference type="SMART" id="SM00883">
    <property type="entry name" value="Cpn10"/>
    <property type="match status" value="1"/>
</dbReference>
<organism evidence="4 5">
    <name type="scientific">Coptis chinensis</name>
    <dbReference type="NCBI Taxonomy" id="261450"/>
    <lineage>
        <taxon>Eukaryota</taxon>
        <taxon>Viridiplantae</taxon>
        <taxon>Streptophyta</taxon>
        <taxon>Embryophyta</taxon>
        <taxon>Tracheophyta</taxon>
        <taxon>Spermatophyta</taxon>
        <taxon>Magnoliopsida</taxon>
        <taxon>Ranunculales</taxon>
        <taxon>Ranunculaceae</taxon>
        <taxon>Coptidoideae</taxon>
        <taxon>Coptis</taxon>
    </lineage>
</organism>
<gene>
    <name evidence="4" type="ORF">IFM89_026380</name>
</gene>
<dbReference type="Pfam" id="PF00166">
    <property type="entry name" value="Cpn10"/>
    <property type="match status" value="1"/>
</dbReference>
<dbReference type="GO" id="GO:0005739">
    <property type="term" value="C:mitochondrion"/>
    <property type="evidence" value="ECO:0007669"/>
    <property type="project" value="TreeGrafter"/>
</dbReference>
<evidence type="ECO:0000256" key="1">
    <source>
        <dbReference type="ARBA" id="ARBA00006975"/>
    </source>
</evidence>
<dbReference type="SUPFAM" id="SSF50129">
    <property type="entry name" value="GroES-like"/>
    <property type="match status" value="1"/>
</dbReference>
<dbReference type="AlphaFoldDB" id="A0A835IEQ1"/>
<dbReference type="GO" id="GO:0051082">
    <property type="term" value="F:unfolded protein binding"/>
    <property type="evidence" value="ECO:0007669"/>
    <property type="project" value="TreeGrafter"/>
</dbReference>
<evidence type="ECO:0008006" key="6">
    <source>
        <dbReference type="Google" id="ProtNLM"/>
    </source>
</evidence>
<evidence type="ECO:0000313" key="5">
    <source>
        <dbReference type="Proteomes" id="UP000631114"/>
    </source>
</evidence>
<dbReference type="Proteomes" id="UP000631114">
    <property type="component" value="Unassembled WGS sequence"/>
</dbReference>
<dbReference type="Gene3D" id="2.30.33.40">
    <property type="entry name" value="GroES chaperonin"/>
    <property type="match status" value="1"/>
</dbReference>
<dbReference type="GO" id="GO:0046872">
    <property type="term" value="F:metal ion binding"/>
    <property type="evidence" value="ECO:0007669"/>
    <property type="project" value="TreeGrafter"/>
</dbReference>
<dbReference type="PANTHER" id="PTHR10772">
    <property type="entry name" value="10 KDA HEAT SHOCK PROTEIN"/>
    <property type="match status" value="1"/>
</dbReference>
<dbReference type="InterPro" id="IPR037124">
    <property type="entry name" value="Chaperonin_GroES_sf"/>
</dbReference>
<dbReference type="GO" id="GO:0044183">
    <property type="term" value="F:protein folding chaperone"/>
    <property type="evidence" value="ECO:0007669"/>
    <property type="project" value="InterPro"/>
</dbReference>
<evidence type="ECO:0000256" key="2">
    <source>
        <dbReference type="ARBA" id="ARBA00023186"/>
    </source>
</evidence>
<dbReference type="InterPro" id="IPR020818">
    <property type="entry name" value="Chaperonin_GroES"/>
</dbReference>
<proteinExistence type="inferred from homology"/>
<sequence length="82" mass="9108">MHQPNPNRVLVKIKSTEEKTVGGILLPFTARSKPQGGEVVAVGEGKTLGKNTLEITVKTGAQIVYWDRTRVLWINSFFIEGR</sequence>
<keyword evidence="5" id="KW-1185">Reference proteome</keyword>
<comment type="caution">
    <text evidence="4">The sequence shown here is derived from an EMBL/GenBank/DDBJ whole genome shotgun (WGS) entry which is preliminary data.</text>
</comment>
<dbReference type="EMBL" id="JADFTS010000003">
    <property type="protein sequence ID" value="KAF9615779.1"/>
    <property type="molecule type" value="Genomic_DNA"/>
</dbReference>
<keyword evidence="2 3" id="KW-0143">Chaperone</keyword>
<evidence type="ECO:0000256" key="3">
    <source>
        <dbReference type="RuleBase" id="RU003479"/>
    </source>
</evidence>
<dbReference type="GO" id="GO:0009507">
    <property type="term" value="C:chloroplast"/>
    <property type="evidence" value="ECO:0007669"/>
    <property type="project" value="TreeGrafter"/>
</dbReference>
<dbReference type="GO" id="GO:0051087">
    <property type="term" value="F:protein-folding chaperone binding"/>
    <property type="evidence" value="ECO:0007669"/>
    <property type="project" value="TreeGrafter"/>
</dbReference>
<dbReference type="InterPro" id="IPR011032">
    <property type="entry name" value="GroES-like_sf"/>
</dbReference>